<protein>
    <submittedName>
        <fullName evidence="5">NUDIX domain-containing protein</fullName>
    </submittedName>
</protein>
<comment type="similarity">
    <text evidence="1 3">Belongs to the Nudix hydrolase family.</text>
</comment>
<dbReference type="InterPro" id="IPR020084">
    <property type="entry name" value="NUDIX_hydrolase_CS"/>
</dbReference>
<evidence type="ECO:0000256" key="1">
    <source>
        <dbReference type="ARBA" id="ARBA00005582"/>
    </source>
</evidence>
<gene>
    <name evidence="5" type="ORF">E1091_01195</name>
</gene>
<dbReference type="PROSITE" id="PS00893">
    <property type="entry name" value="NUDIX_BOX"/>
    <property type="match status" value="1"/>
</dbReference>
<proteinExistence type="inferred from homology"/>
<comment type="caution">
    <text evidence="5">The sequence shown here is derived from an EMBL/GenBank/DDBJ whole genome shotgun (WGS) entry which is preliminary data.</text>
</comment>
<dbReference type="PROSITE" id="PS51462">
    <property type="entry name" value="NUDIX"/>
    <property type="match status" value="1"/>
</dbReference>
<accession>A0ABY2DLP8</accession>
<dbReference type="PRINTS" id="PR00502">
    <property type="entry name" value="NUDIXFAMILY"/>
</dbReference>
<reference evidence="5 6" key="1">
    <citation type="submission" date="2019-02" db="EMBL/GenBank/DDBJ databases">
        <title>Draft genome sequences of novel Actinobacteria.</title>
        <authorList>
            <person name="Sahin N."/>
            <person name="Ay H."/>
            <person name="Saygin H."/>
        </authorList>
    </citation>
    <scope>NUCLEOTIDE SEQUENCE [LARGE SCALE GENOMIC DNA]</scope>
    <source>
        <strain evidence="5 6">JCM 30529</strain>
    </source>
</reference>
<dbReference type="Pfam" id="PF00293">
    <property type="entry name" value="NUDIX"/>
    <property type="match status" value="1"/>
</dbReference>
<dbReference type="CDD" id="cd04663">
    <property type="entry name" value="NUDIX_Hydrolase"/>
    <property type="match status" value="1"/>
</dbReference>
<evidence type="ECO:0000256" key="2">
    <source>
        <dbReference type="ARBA" id="ARBA00022801"/>
    </source>
</evidence>
<dbReference type="Gene3D" id="3.90.79.10">
    <property type="entry name" value="Nucleoside Triphosphate Pyrophosphohydrolase"/>
    <property type="match status" value="1"/>
</dbReference>
<feature type="domain" description="Nudix hydrolase" evidence="4">
    <location>
        <begin position="5"/>
        <end position="144"/>
    </location>
</feature>
<dbReference type="InterPro" id="IPR000086">
    <property type="entry name" value="NUDIX_hydrolase_dom"/>
</dbReference>
<keyword evidence="2 3" id="KW-0378">Hydrolase</keyword>
<dbReference type="InterPro" id="IPR015797">
    <property type="entry name" value="NUDIX_hydrolase-like_dom_sf"/>
</dbReference>
<evidence type="ECO:0000313" key="5">
    <source>
        <dbReference type="EMBL" id="TDC02241.1"/>
    </source>
</evidence>
<name>A0ABY2DLP8_9ACTN</name>
<organism evidence="5 6">
    <name type="scientific">Micromonospora fluostatini</name>
    <dbReference type="NCBI Taxonomy" id="1629071"/>
    <lineage>
        <taxon>Bacteria</taxon>
        <taxon>Bacillati</taxon>
        <taxon>Actinomycetota</taxon>
        <taxon>Actinomycetes</taxon>
        <taxon>Micromonosporales</taxon>
        <taxon>Micromonosporaceae</taxon>
        <taxon>Micromonospora</taxon>
    </lineage>
</organism>
<dbReference type="SUPFAM" id="SSF55811">
    <property type="entry name" value="Nudix"/>
    <property type="match status" value="1"/>
</dbReference>
<evidence type="ECO:0000313" key="6">
    <source>
        <dbReference type="Proteomes" id="UP000295626"/>
    </source>
</evidence>
<sequence>MPERVTVEKVLCYIVRDGRLLVFRHTDHHDEEVGIQVPAGTIRPGETPEAAALREAREETGLRDFTVVRKLGETEYDISPYRFELQHRHVILLELAEATPPRWTSQEDHDGHRPPTRFECFWIPLEAAHILQSGQGALLGRIFD</sequence>
<dbReference type="EMBL" id="SMKE01000014">
    <property type="protein sequence ID" value="TDC02241.1"/>
    <property type="molecule type" value="Genomic_DNA"/>
</dbReference>
<evidence type="ECO:0000259" key="4">
    <source>
        <dbReference type="PROSITE" id="PS51462"/>
    </source>
</evidence>
<keyword evidence="6" id="KW-1185">Reference proteome</keyword>
<dbReference type="InterPro" id="IPR020476">
    <property type="entry name" value="Nudix_hydrolase"/>
</dbReference>
<dbReference type="Proteomes" id="UP000295626">
    <property type="component" value="Unassembled WGS sequence"/>
</dbReference>
<evidence type="ECO:0000256" key="3">
    <source>
        <dbReference type="RuleBase" id="RU003476"/>
    </source>
</evidence>